<feature type="transmembrane region" description="Helical" evidence="12">
    <location>
        <begin position="86"/>
        <end position="106"/>
    </location>
</feature>
<dbReference type="GO" id="GO:0009055">
    <property type="term" value="F:electron transfer activity"/>
    <property type="evidence" value="ECO:0007669"/>
    <property type="project" value="TreeGrafter"/>
</dbReference>
<dbReference type="InterPro" id="IPR003317">
    <property type="entry name" value="Cyt-d_oxidase_su2"/>
</dbReference>
<feature type="transmembrane region" description="Helical" evidence="12">
    <location>
        <begin position="203"/>
        <end position="224"/>
    </location>
</feature>
<evidence type="ECO:0000256" key="2">
    <source>
        <dbReference type="ARBA" id="ARBA00007543"/>
    </source>
</evidence>
<keyword evidence="9 12" id="KW-1133">Transmembrane helix</keyword>
<keyword evidence="14" id="KW-1185">Reference proteome</keyword>
<feature type="transmembrane region" description="Helical" evidence="12">
    <location>
        <begin position="161"/>
        <end position="182"/>
    </location>
</feature>
<dbReference type="GO" id="GO:0005886">
    <property type="term" value="C:plasma membrane"/>
    <property type="evidence" value="ECO:0007669"/>
    <property type="project" value="UniProtKB-SubCell"/>
</dbReference>
<keyword evidence="11 12" id="KW-0472">Membrane</keyword>
<dbReference type="PANTHER" id="PTHR43141:SF5">
    <property type="entry name" value="CYTOCHROME BD-I UBIQUINOL OXIDASE SUBUNIT 2"/>
    <property type="match status" value="1"/>
</dbReference>
<organism evidence="13 14">
    <name type="scientific">Pseudolysobacter antarcticus</name>
    <dbReference type="NCBI Taxonomy" id="2511995"/>
    <lineage>
        <taxon>Bacteria</taxon>
        <taxon>Pseudomonadati</taxon>
        <taxon>Pseudomonadota</taxon>
        <taxon>Gammaproteobacteria</taxon>
        <taxon>Lysobacterales</taxon>
        <taxon>Rhodanobacteraceae</taxon>
        <taxon>Pseudolysobacter</taxon>
    </lineage>
</organism>
<evidence type="ECO:0000256" key="6">
    <source>
        <dbReference type="ARBA" id="ARBA00022692"/>
    </source>
</evidence>
<evidence type="ECO:0000313" key="13">
    <source>
        <dbReference type="EMBL" id="QBB69380.1"/>
    </source>
</evidence>
<sequence length="377" mass="41014">MFDYETLRVIWWLLLGILLVGFAVMDGFDLGVAALLRVLTHNDDERRALLETVEPVWEGNQVWFVLGGGAAFAAWPMVYAVSFSGLYLAIMLLLAAFILRPVGFGFRNKMPDARWRNLWDWVITFSGVVIPLVCGVAFGNLFLGLPFQLDDSMRMTYSGSFFALFTPFALWCGLVSVTLLLMHGATYAALKADELIAARARRTAQLLALVFLALYVIAGIWLAIGVPGYAITSTAAHAGVSNPLLKQVAMQGSWFASHALHPVFWLAPIAAIGATLALLALLAKHRYGSAFIASGVVVAGTIFSAGCALFPFLIPSSTDPRSSLTVWDASSSQATLSNMLICVVLLLPIVLAYTTWVYRVLRGRVTLAHIRASHSIQ</sequence>
<dbReference type="Pfam" id="PF02322">
    <property type="entry name" value="Cyt_bd_oxida_II"/>
    <property type="match status" value="1"/>
</dbReference>
<keyword evidence="10" id="KW-0408">Iron</keyword>
<evidence type="ECO:0000256" key="4">
    <source>
        <dbReference type="ARBA" id="ARBA00022475"/>
    </source>
</evidence>
<evidence type="ECO:0000256" key="5">
    <source>
        <dbReference type="ARBA" id="ARBA00022617"/>
    </source>
</evidence>
<evidence type="ECO:0000256" key="1">
    <source>
        <dbReference type="ARBA" id="ARBA00004651"/>
    </source>
</evidence>
<reference evidence="13 14" key="1">
    <citation type="submission" date="2019-01" db="EMBL/GenBank/DDBJ databases">
        <title>Pseudolysobacter antarctica gen. nov., sp. nov., isolated from Fildes Peninsula, Antarctica.</title>
        <authorList>
            <person name="Wei Z."/>
            <person name="Peng F."/>
        </authorList>
    </citation>
    <scope>NUCLEOTIDE SEQUENCE [LARGE SCALE GENOMIC DNA]</scope>
    <source>
        <strain evidence="13 14">AQ6-296</strain>
    </source>
</reference>
<keyword evidence="4" id="KW-1003">Cell membrane</keyword>
<dbReference type="PIRSF" id="PIRSF000267">
    <property type="entry name" value="Cyt_oxidse_sub2"/>
    <property type="match status" value="1"/>
</dbReference>
<gene>
    <name evidence="13" type="primary">cydB</name>
    <name evidence="13" type="ORF">ELE36_02750</name>
</gene>
<accession>A0A411HG06</accession>
<evidence type="ECO:0000256" key="11">
    <source>
        <dbReference type="ARBA" id="ARBA00023136"/>
    </source>
</evidence>
<keyword evidence="7" id="KW-0479">Metal-binding</keyword>
<comment type="similarity">
    <text evidence="2">Belongs to the cytochrome ubiquinol oxidase subunit 2 family.</text>
</comment>
<dbReference type="Proteomes" id="UP000291562">
    <property type="component" value="Chromosome"/>
</dbReference>
<protein>
    <submittedName>
        <fullName evidence="13">Cytochrome d ubiquinol oxidase subunit II</fullName>
    </submittedName>
</protein>
<dbReference type="GO" id="GO:0019646">
    <property type="term" value="P:aerobic electron transport chain"/>
    <property type="evidence" value="ECO:0007669"/>
    <property type="project" value="TreeGrafter"/>
</dbReference>
<evidence type="ECO:0000256" key="7">
    <source>
        <dbReference type="ARBA" id="ARBA00022723"/>
    </source>
</evidence>
<dbReference type="EMBL" id="CP035704">
    <property type="protein sequence ID" value="QBB69380.1"/>
    <property type="molecule type" value="Genomic_DNA"/>
</dbReference>
<evidence type="ECO:0000313" key="14">
    <source>
        <dbReference type="Proteomes" id="UP000291562"/>
    </source>
</evidence>
<dbReference type="GO" id="GO:0016682">
    <property type="term" value="F:oxidoreductase activity, acting on diphenols and related substances as donors, oxygen as acceptor"/>
    <property type="evidence" value="ECO:0007669"/>
    <property type="project" value="TreeGrafter"/>
</dbReference>
<dbReference type="RefSeq" id="WP_129831636.1">
    <property type="nucleotide sequence ID" value="NZ_CP035704.1"/>
</dbReference>
<dbReference type="NCBIfam" id="TIGR00203">
    <property type="entry name" value="cydB"/>
    <property type="match status" value="1"/>
</dbReference>
<evidence type="ECO:0000256" key="3">
    <source>
        <dbReference type="ARBA" id="ARBA00022448"/>
    </source>
</evidence>
<name>A0A411HG06_9GAMM</name>
<evidence type="ECO:0000256" key="12">
    <source>
        <dbReference type="SAM" id="Phobius"/>
    </source>
</evidence>
<keyword evidence="5" id="KW-0349">Heme</keyword>
<evidence type="ECO:0000256" key="9">
    <source>
        <dbReference type="ARBA" id="ARBA00022989"/>
    </source>
</evidence>
<feature type="transmembrane region" description="Helical" evidence="12">
    <location>
        <begin position="118"/>
        <end position="141"/>
    </location>
</feature>
<feature type="transmembrane region" description="Helical" evidence="12">
    <location>
        <begin position="263"/>
        <end position="283"/>
    </location>
</feature>
<feature type="transmembrane region" description="Helical" evidence="12">
    <location>
        <begin position="334"/>
        <end position="358"/>
    </location>
</feature>
<keyword evidence="6 12" id="KW-0812">Transmembrane</keyword>
<dbReference type="AlphaFoldDB" id="A0A411HG06"/>
<feature type="transmembrane region" description="Helical" evidence="12">
    <location>
        <begin position="12"/>
        <end position="39"/>
    </location>
</feature>
<proteinExistence type="inferred from homology"/>
<dbReference type="KEGG" id="xbc:ELE36_02750"/>
<keyword evidence="8" id="KW-0249">Electron transport</keyword>
<dbReference type="OrthoDB" id="9776710at2"/>
<evidence type="ECO:0000256" key="8">
    <source>
        <dbReference type="ARBA" id="ARBA00022982"/>
    </source>
</evidence>
<dbReference type="GO" id="GO:0046872">
    <property type="term" value="F:metal ion binding"/>
    <property type="evidence" value="ECO:0007669"/>
    <property type="project" value="UniProtKB-KW"/>
</dbReference>
<keyword evidence="3" id="KW-0813">Transport</keyword>
<feature type="transmembrane region" description="Helical" evidence="12">
    <location>
        <begin position="290"/>
        <end position="314"/>
    </location>
</feature>
<evidence type="ECO:0000256" key="10">
    <source>
        <dbReference type="ARBA" id="ARBA00023004"/>
    </source>
</evidence>
<comment type="subcellular location">
    <subcellularLocation>
        <location evidence="1">Cell membrane</location>
        <topology evidence="1">Multi-pass membrane protein</topology>
    </subcellularLocation>
</comment>
<dbReference type="PANTHER" id="PTHR43141">
    <property type="entry name" value="CYTOCHROME BD2 SUBUNIT II"/>
    <property type="match status" value="1"/>
</dbReference>
<dbReference type="GO" id="GO:0070069">
    <property type="term" value="C:cytochrome complex"/>
    <property type="evidence" value="ECO:0007669"/>
    <property type="project" value="TreeGrafter"/>
</dbReference>